<dbReference type="PROSITE" id="PS00980">
    <property type="entry name" value="G_PROTEIN_RECEP_F3_2"/>
    <property type="match status" value="1"/>
</dbReference>
<organism evidence="13 14">
    <name type="scientific">Saccoglossus kowalevskii</name>
    <name type="common">Acorn worm</name>
    <dbReference type="NCBI Taxonomy" id="10224"/>
    <lineage>
        <taxon>Eukaryota</taxon>
        <taxon>Metazoa</taxon>
        <taxon>Hemichordata</taxon>
        <taxon>Enteropneusta</taxon>
        <taxon>Harrimaniidae</taxon>
        <taxon>Saccoglossus</taxon>
    </lineage>
</organism>
<feature type="transmembrane region" description="Helical" evidence="10">
    <location>
        <begin position="766"/>
        <end position="787"/>
    </location>
</feature>
<sequence>MRLVVSITVLLLHQSVCYKNHVHELQHTRLPRNNHPVPVEGLNITTEHWRWHFLNKTQNKRDFYKEGDVILGGLFDLHRSHDGKCHVFNPRGLQWMYTMVYTIEEINKRPDFLPNVTLGYDIHDACADPNIAVQESLFFINPGKHTENQECGSENKTFLEKPITVIGPRTSTASKSVASLLGLFNITQISYASTSQLLSNPRFGYFMRTVPPDGQLAAAMADFIKYFGWQTVAALYGDDPTYGLDGILIFEREAAARNICIAYKNKIGDRSTKDDIFKIYDTLRDFTEVKVVVVFALDSVVLHLFDTLYRENYDMIGYTWIGSDAWSDLPELRHSPYLTYVKGMIGFSPHSRDIPDLVHFLQSLSPLQRYEDPFFMEFWEYTFNCTFACQQSTPNLKCCTGREKVTSDNGFLTDRSRLSSISDAVEAVAHAVENSCMSQSKHCSEFIKNVRGDTFLQQLQEVEFQSMSRTFVFLGNATNPQAWYDIKNLKPTLLNDFDFDVIGSWRSYTNDRMYINQSNIYWNNNQSEMFNKDVTIPESYCSKNCRPGKRKIPRENTPCCWDCYDCPSFQYSAMENALTCEACGPEQNNLPDGSGCFNLPRTYITSLPGVWIILVILAALGIMLSLVFAVVFIHFRNRKIVVSACAGHCLYTILILNSCSFLMAMLPLLPPSDVFCQCVAIIQFLPITALLSLLLLTAHIYSNGAFVVKQFIKKLLLILFLVFGQLLVSLAWMVTNSSLMKTTIAEQKDSILVDCLDMKNDEFSPIAIAFSYNFLINGLGIIVSFRTRHITDNFNEPKFIFFAFVASALIWVVTVGTFFSFAAGYQMRPKALSLGFTTSSYAVLICVFVPKLYVIKNKPDINPALWRKRSLRLCMCINREREESVEIPLNILEARNERMEVINYHRAALALTIRENDEATSTIKLYEYRIQKLRQRLIMKSKQTSYDISKEEHDNGTFNIPPASSLLTPLVYEQLYRKHGYTESTAQFSTVGDVAYSEFVKNQSQD</sequence>
<dbReference type="Pfam" id="PF00003">
    <property type="entry name" value="7tm_3"/>
    <property type="match status" value="1"/>
</dbReference>
<feature type="domain" description="G-protein coupled receptors family 3 profile" evidence="12">
    <location>
        <begin position="610"/>
        <end position="862"/>
    </location>
</feature>
<dbReference type="Pfam" id="PF01094">
    <property type="entry name" value="ANF_receptor"/>
    <property type="match status" value="1"/>
</dbReference>
<dbReference type="InterPro" id="IPR001828">
    <property type="entry name" value="ANF_lig-bd_rcpt"/>
</dbReference>
<feature type="transmembrane region" description="Helical" evidence="10">
    <location>
        <begin position="681"/>
        <end position="703"/>
    </location>
</feature>
<gene>
    <name evidence="14" type="primary">LOC102806886</name>
</gene>
<keyword evidence="9" id="KW-0807">Transducer</keyword>
<evidence type="ECO:0000256" key="11">
    <source>
        <dbReference type="SAM" id="SignalP"/>
    </source>
</evidence>
<dbReference type="RefSeq" id="XP_006813322.1">
    <property type="nucleotide sequence ID" value="XM_006813259.1"/>
</dbReference>
<evidence type="ECO:0000256" key="4">
    <source>
        <dbReference type="ARBA" id="ARBA00022989"/>
    </source>
</evidence>
<dbReference type="PRINTS" id="PR00248">
    <property type="entry name" value="GPCRMGR"/>
</dbReference>
<dbReference type="InterPro" id="IPR011500">
    <property type="entry name" value="GPCR_3_9-Cys_dom"/>
</dbReference>
<feature type="transmembrane region" description="Helical" evidence="10">
    <location>
        <begin position="610"/>
        <end position="633"/>
    </location>
</feature>
<dbReference type="InterPro" id="IPR017979">
    <property type="entry name" value="GPCR_3_CS"/>
</dbReference>
<keyword evidence="3 10" id="KW-0812">Transmembrane</keyword>
<feature type="transmembrane region" description="Helical" evidence="10">
    <location>
        <begin position="640"/>
        <end position="669"/>
    </location>
</feature>
<keyword evidence="11" id="KW-0732">Signal</keyword>
<accession>A0ABM0LZY1</accession>
<feature type="transmembrane region" description="Helical" evidence="10">
    <location>
        <begin position="799"/>
        <end position="825"/>
    </location>
</feature>
<keyword evidence="13" id="KW-1185">Reference proteome</keyword>
<evidence type="ECO:0000256" key="2">
    <source>
        <dbReference type="ARBA" id="ARBA00022475"/>
    </source>
</evidence>
<feature type="signal peptide" evidence="11">
    <location>
        <begin position="1"/>
        <end position="17"/>
    </location>
</feature>
<keyword evidence="5" id="KW-0297">G-protein coupled receptor</keyword>
<dbReference type="InterPro" id="IPR028082">
    <property type="entry name" value="Peripla_BP_I"/>
</dbReference>
<dbReference type="PROSITE" id="PS50259">
    <property type="entry name" value="G_PROTEIN_RECEP_F3_4"/>
    <property type="match status" value="1"/>
</dbReference>
<dbReference type="Pfam" id="PF07562">
    <property type="entry name" value="NCD3G"/>
    <property type="match status" value="1"/>
</dbReference>
<keyword evidence="8" id="KW-0325">Glycoprotein</keyword>
<feature type="transmembrane region" description="Helical" evidence="10">
    <location>
        <begin position="831"/>
        <end position="849"/>
    </location>
</feature>
<evidence type="ECO:0000256" key="3">
    <source>
        <dbReference type="ARBA" id="ARBA00022692"/>
    </source>
</evidence>
<evidence type="ECO:0000256" key="1">
    <source>
        <dbReference type="ARBA" id="ARBA00004651"/>
    </source>
</evidence>
<evidence type="ECO:0000256" key="8">
    <source>
        <dbReference type="ARBA" id="ARBA00023180"/>
    </source>
</evidence>
<keyword evidence="7" id="KW-0675">Receptor</keyword>
<evidence type="ECO:0000256" key="5">
    <source>
        <dbReference type="ARBA" id="ARBA00023040"/>
    </source>
</evidence>
<evidence type="ECO:0000259" key="12">
    <source>
        <dbReference type="PROSITE" id="PS50259"/>
    </source>
</evidence>
<protein>
    <submittedName>
        <fullName evidence="14">Metabotropic glutamate receptor 3-like</fullName>
    </submittedName>
</protein>
<feature type="chain" id="PRO_5046607140" evidence="11">
    <location>
        <begin position="18"/>
        <end position="1006"/>
    </location>
</feature>
<name>A0ABM0LZY1_SACKO</name>
<proteinExistence type="predicted"/>
<evidence type="ECO:0000256" key="9">
    <source>
        <dbReference type="ARBA" id="ARBA00023224"/>
    </source>
</evidence>
<keyword evidence="6 10" id="KW-0472">Membrane</keyword>
<keyword evidence="4 10" id="KW-1133">Transmembrane helix</keyword>
<reference evidence="14" key="1">
    <citation type="submission" date="2025-08" db="UniProtKB">
        <authorList>
            <consortium name="RefSeq"/>
        </authorList>
    </citation>
    <scope>IDENTIFICATION</scope>
    <source>
        <tissue evidence="14">Testes</tissue>
    </source>
</reference>
<dbReference type="Gene3D" id="2.10.50.30">
    <property type="entry name" value="GPCR, family 3, nine cysteines domain"/>
    <property type="match status" value="1"/>
</dbReference>
<dbReference type="InterPro" id="IPR017978">
    <property type="entry name" value="GPCR_3_C"/>
</dbReference>
<dbReference type="PANTHER" id="PTHR24060">
    <property type="entry name" value="METABOTROPIC GLUTAMATE RECEPTOR"/>
    <property type="match status" value="1"/>
</dbReference>
<dbReference type="InterPro" id="IPR000337">
    <property type="entry name" value="GPCR_3"/>
</dbReference>
<comment type="subcellular location">
    <subcellularLocation>
        <location evidence="1">Cell membrane</location>
        <topology evidence="1">Multi-pass membrane protein</topology>
    </subcellularLocation>
</comment>
<dbReference type="InterPro" id="IPR050726">
    <property type="entry name" value="mGluR"/>
</dbReference>
<dbReference type="Gene3D" id="3.40.50.2300">
    <property type="match status" value="2"/>
</dbReference>
<evidence type="ECO:0000313" key="14">
    <source>
        <dbReference type="RefSeq" id="XP_006813322.1"/>
    </source>
</evidence>
<dbReference type="SUPFAM" id="SSF53822">
    <property type="entry name" value="Periplasmic binding protein-like I"/>
    <property type="match status" value="1"/>
</dbReference>
<evidence type="ECO:0000256" key="10">
    <source>
        <dbReference type="SAM" id="Phobius"/>
    </source>
</evidence>
<feature type="transmembrane region" description="Helical" evidence="10">
    <location>
        <begin position="715"/>
        <end position="734"/>
    </location>
</feature>
<evidence type="ECO:0000256" key="6">
    <source>
        <dbReference type="ARBA" id="ARBA00023136"/>
    </source>
</evidence>
<keyword evidence="2" id="KW-1003">Cell membrane</keyword>
<dbReference type="Proteomes" id="UP000694865">
    <property type="component" value="Unplaced"/>
</dbReference>
<dbReference type="CDD" id="cd13953">
    <property type="entry name" value="7tm_classC_mGluR-like"/>
    <property type="match status" value="1"/>
</dbReference>
<evidence type="ECO:0000256" key="7">
    <source>
        <dbReference type="ARBA" id="ARBA00023170"/>
    </source>
</evidence>
<evidence type="ECO:0000313" key="13">
    <source>
        <dbReference type="Proteomes" id="UP000694865"/>
    </source>
</evidence>
<dbReference type="GeneID" id="102806886"/>
<dbReference type="InterPro" id="IPR038550">
    <property type="entry name" value="GPCR_3_9-Cys_sf"/>
</dbReference>